<keyword evidence="3" id="KW-1185">Reference proteome</keyword>
<dbReference type="RefSeq" id="WP_076112629.1">
    <property type="nucleotide sequence ID" value="NZ_MPTB01000029.1"/>
</dbReference>
<organism evidence="2 3">
    <name type="scientific">Paenibacillus borealis</name>
    <dbReference type="NCBI Taxonomy" id="160799"/>
    <lineage>
        <taxon>Bacteria</taxon>
        <taxon>Bacillati</taxon>
        <taxon>Bacillota</taxon>
        <taxon>Bacilli</taxon>
        <taxon>Bacillales</taxon>
        <taxon>Paenibacillaceae</taxon>
        <taxon>Paenibacillus</taxon>
    </lineage>
</organism>
<evidence type="ECO:0000313" key="3">
    <source>
        <dbReference type="Proteomes" id="UP000187412"/>
    </source>
</evidence>
<gene>
    <name evidence="2" type="ORF">BSK56_21180</name>
</gene>
<proteinExistence type="predicted"/>
<dbReference type="Proteomes" id="UP000187412">
    <property type="component" value="Unassembled WGS sequence"/>
</dbReference>
<accession>A0ABX3H350</accession>
<dbReference type="EMBL" id="MPTB01000029">
    <property type="protein sequence ID" value="OMD44858.1"/>
    <property type="molecule type" value="Genomic_DNA"/>
</dbReference>
<protein>
    <recommendedName>
        <fullName evidence="4">WxL domain-containing protein</fullName>
    </recommendedName>
</protein>
<feature type="chain" id="PRO_5046325866" description="WxL domain-containing protein" evidence="1">
    <location>
        <begin position="26"/>
        <end position="191"/>
    </location>
</feature>
<evidence type="ECO:0000313" key="2">
    <source>
        <dbReference type="EMBL" id="OMD44858.1"/>
    </source>
</evidence>
<name>A0ABX3H350_PAEBO</name>
<evidence type="ECO:0008006" key="4">
    <source>
        <dbReference type="Google" id="ProtNLM"/>
    </source>
</evidence>
<feature type="signal peptide" evidence="1">
    <location>
        <begin position="1"/>
        <end position="25"/>
    </location>
</feature>
<comment type="caution">
    <text evidence="2">The sequence shown here is derived from an EMBL/GenBank/DDBJ whole genome shotgun (WGS) entry which is preliminary data.</text>
</comment>
<sequence length="191" mass="20666">MFKLRKVIVTVVAALILVLPTSAFASVGIQDVNEVTQVISKTLILNTETRQITAVNPEDVEAFQELINSQTTDSQARVASTGNFEGPSQVMGDLSVTVFGTTEGRTYANLTMNSSGFVGIKSWNLDVKWSNGETDHAVGTHSSPQQFAQDQSQTEYSNTGLHSVDVWGYIKDGNGEIGYLKNPIVVSFTTT</sequence>
<evidence type="ECO:0000256" key="1">
    <source>
        <dbReference type="SAM" id="SignalP"/>
    </source>
</evidence>
<keyword evidence="1" id="KW-0732">Signal</keyword>
<reference evidence="2 3" key="1">
    <citation type="submission" date="2016-10" db="EMBL/GenBank/DDBJ databases">
        <title>Paenibacillus species isolates.</title>
        <authorList>
            <person name="Beno S.M."/>
        </authorList>
    </citation>
    <scope>NUCLEOTIDE SEQUENCE [LARGE SCALE GENOMIC DNA]</scope>
    <source>
        <strain evidence="2 3">FSL H7-0744</strain>
    </source>
</reference>